<dbReference type="Pfam" id="PF12680">
    <property type="entry name" value="SnoaL_2"/>
    <property type="match status" value="1"/>
</dbReference>
<accession>A0ABT8C3B5</accession>
<proteinExistence type="predicted"/>
<dbReference type="InterPro" id="IPR032710">
    <property type="entry name" value="NTF2-like_dom_sf"/>
</dbReference>
<evidence type="ECO:0000259" key="1">
    <source>
        <dbReference type="Pfam" id="PF12680"/>
    </source>
</evidence>
<name>A0ABT8C3B5_9BACT</name>
<evidence type="ECO:0000313" key="2">
    <source>
        <dbReference type="EMBL" id="MDN3687005.1"/>
    </source>
</evidence>
<dbReference type="InterPro" id="IPR037401">
    <property type="entry name" value="SnoaL-like"/>
</dbReference>
<dbReference type="EMBL" id="JAUFQS010000004">
    <property type="protein sequence ID" value="MDN3687005.1"/>
    <property type="molecule type" value="Genomic_DNA"/>
</dbReference>
<dbReference type="Proteomes" id="UP001236663">
    <property type="component" value="Unassembled WGS sequence"/>
</dbReference>
<dbReference type="RefSeq" id="WP_163383899.1">
    <property type="nucleotide sequence ID" value="NZ_JAUFQS010000004.1"/>
</dbReference>
<reference evidence="3" key="1">
    <citation type="journal article" date="2019" name="Int. J. Syst. Evol. Microbiol.">
        <title>The Global Catalogue of Microorganisms (GCM) 10K type strain sequencing project: providing services to taxonomists for standard genome sequencing and annotation.</title>
        <authorList>
            <consortium name="The Broad Institute Genomics Platform"/>
            <consortium name="The Broad Institute Genome Sequencing Center for Infectious Disease"/>
            <person name="Wu L."/>
            <person name="Ma J."/>
        </authorList>
    </citation>
    <scope>NUCLEOTIDE SEQUENCE [LARGE SCALE GENOMIC DNA]</scope>
    <source>
        <strain evidence="3">CECT 7706</strain>
    </source>
</reference>
<dbReference type="Gene3D" id="3.10.450.50">
    <property type="match status" value="1"/>
</dbReference>
<feature type="domain" description="SnoaL-like" evidence="1">
    <location>
        <begin position="20"/>
        <end position="126"/>
    </location>
</feature>
<organism evidence="2 3">
    <name type="scientific">Cyclobacterium jeungdonense</name>
    <dbReference type="NCBI Taxonomy" id="708087"/>
    <lineage>
        <taxon>Bacteria</taxon>
        <taxon>Pseudomonadati</taxon>
        <taxon>Bacteroidota</taxon>
        <taxon>Cytophagia</taxon>
        <taxon>Cytophagales</taxon>
        <taxon>Cyclobacteriaceae</taxon>
        <taxon>Cyclobacterium</taxon>
    </lineage>
</organism>
<sequence>MKTHEDDLKIATQNRAVIDGLYKAFGVGDIPTVLGMMDSNIIWNEAEGNAYADGNPYKGPDAVLNGVFARIGEEHEYFNLKDIELHEMLNDKVLATLRYDAKTKKGKTYNAQVAHFWTLKDGKVVAFQQYVDTKKLHDALNE</sequence>
<evidence type="ECO:0000313" key="3">
    <source>
        <dbReference type="Proteomes" id="UP001236663"/>
    </source>
</evidence>
<keyword evidence="3" id="KW-1185">Reference proteome</keyword>
<dbReference type="SUPFAM" id="SSF54427">
    <property type="entry name" value="NTF2-like"/>
    <property type="match status" value="1"/>
</dbReference>
<gene>
    <name evidence="2" type="ORF">QWZ15_04120</name>
</gene>
<dbReference type="PANTHER" id="PTHR41252">
    <property type="entry name" value="BLR2505 PROTEIN"/>
    <property type="match status" value="1"/>
</dbReference>
<dbReference type="PANTHER" id="PTHR41252:SF1">
    <property type="entry name" value="BLR2505 PROTEIN"/>
    <property type="match status" value="1"/>
</dbReference>
<protein>
    <submittedName>
        <fullName evidence="2">Nuclear transport factor 2 family protein</fullName>
    </submittedName>
</protein>
<comment type="caution">
    <text evidence="2">The sequence shown here is derived from an EMBL/GenBank/DDBJ whole genome shotgun (WGS) entry which is preliminary data.</text>
</comment>